<evidence type="ECO:0000256" key="1">
    <source>
        <dbReference type="ARBA" id="ARBA00001946"/>
    </source>
</evidence>
<keyword evidence="5" id="KW-1185">Reference proteome</keyword>
<dbReference type="PANTHER" id="PTHR11839:SF18">
    <property type="entry name" value="NUDIX HYDROLASE DOMAIN-CONTAINING PROTEIN"/>
    <property type="match status" value="1"/>
</dbReference>
<dbReference type="PANTHER" id="PTHR11839">
    <property type="entry name" value="UDP/ADP-SUGAR PYROPHOSPHATASE"/>
    <property type="match status" value="1"/>
</dbReference>
<comment type="cofactor">
    <cofactor evidence="1">
        <name>Mg(2+)</name>
        <dbReference type="ChEBI" id="CHEBI:18420"/>
    </cofactor>
</comment>
<evidence type="ECO:0000313" key="4">
    <source>
        <dbReference type="EMBL" id="KAE9629829.1"/>
    </source>
</evidence>
<feature type="domain" description="Nudix hydrolase" evidence="3">
    <location>
        <begin position="40"/>
        <end position="170"/>
    </location>
</feature>
<organism evidence="4 5">
    <name type="scientific">Defluviitalea raffinosedens</name>
    <dbReference type="NCBI Taxonomy" id="1450156"/>
    <lineage>
        <taxon>Bacteria</taxon>
        <taxon>Bacillati</taxon>
        <taxon>Bacillota</taxon>
        <taxon>Clostridia</taxon>
        <taxon>Lachnospirales</taxon>
        <taxon>Defluviitaleaceae</taxon>
        <taxon>Defluviitalea</taxon>
    </lineage>
</organism>
<dbReference type="InterPro" id="IPR020084">
    <property type="entry name" value="NUDIX_hydrolase_CS"/>
</dbReference>
<accession>A0A7C8LC69</accession>
<dbReference type="EMBL" id="WSLF01000016">
    <property type="protein sequence ID" value="KAE9629829.1"/>
    <property type="molecule type" value="Genomic_DNA"/>
</dbReference>
<dbReference type="PROSITE" id="PS51462">
    <property type="entry name" value="NUDIX"/>
    <property type="match status" value="1"/>
</dbReference>
<evidence type="ECO:0000259" key="3">
    <source>
        <dbReference type="PROSITE" id="PS51462"/>
    </source>
</evidence>
<dbReference type="PROSITE" id="PS00893">
    <property type="entry name" value="NUDIX_BOX"/>
    <property type="match status" value="1"/>
</dbReference>
<dbReference type="InterPro" id="IPR000086">
    <property type="entry name" value="NUDIX_hydrolase_dom"/>
</dbReference>
<comment type="caution">
    <text evidence="4">The sequence shown here is derived from an EMBL/GenBank/DDBJ whole genome shotgun (WGS) entry which is preliminary data.</text>
</comment>
<dbReference type="OrthoDB" id="9806150at2"/>
<keyword evidence="2" id="KW-0378">Hydrolase</keyword>
<sequence>MNLEHKTVSRDEIYKGAIISVVKDTITLPNGKTAERELVLHNGAAAVVPVDEEGNIFFVRQYRHSTGKELLEIPAGTLEAGEDPLECAKRELEEETGYKASEFYHIFSIYTAVGFCTEKIHIYLAKGLHEGEQNLDEDEFVNVEKHSLNEALEMIFDGRIEDAKTISGIFGAKRFLESKE</sequence>
<dbReference type="GO" id="GO:0006753">
    <property type="term" value="P:nucleoside phosphate metabolic process"/>
    <property type="evidence" value="ECO:0007669"/>
    <property type="project" value="TreeGrafter"/>
</dbReference>
<dbReference type="GO" id="GO:0019693">
    <property type="term" value="P:ribose phosphate metabolic process"/>
    <property type="evidence" value="ECO:0007669"/>
    <property type="project" value="TreeGrafter"/>
</dbReference>
<dbReference type="Proteomes" id="UP000483018">
    <property type="component" value="Unassembled WGS sequence"/>
</dbReference>
<gene>
    <name evidence="4" type="ORF">GND95_12900</name>
</gene>
<dbReference type="RefSeq" id="WP_158741562.1">
    <property type="nucleotide sequence ID" value="NZ_JAFBEP010000018.1"/>
</dbReference>
<dbReference type="FunFam" id="3.90.79.10:FF:000024">
    <property type="entry name" value="ADP-ribose pyrophosphatase"/>
    <property type="match status" value="1"/>
</dbReference>
<protein>
    <submittedName>
        <fullName evidence="4">NUDIX domain-containing protein</fullName>
    </submittedName>
</protein>
<dbReference type="Pfam" id="PF00293">
    <property type="entry name" value="NUDIX"/>
    <property type="match status" value="1"/>
</dbReference>
<name>A0A7C8LC69_9FIRM</name>
<evidence type="ECO:0000256" key="2">
    <source>
        <dbReference type="ARBA" id="ARBA00022801"/>
    </source>
</evidence>
<dbReference type="AlphaFoldDB" id="A0A7C8LC69"/>
<dbReference type="GO" id="GO:0016787">
    <property type="term" value="F:hydrolase activity"/>
    <property type="evidence" value="ECO:0007669"/>
    <property type="project" value="UniProtKB-KW"/>
</dbReference>
<proteinExistence type="predicted"/>
<dbReference type="SUPFAM" id="SSF55811">
    <property type="entry name" value="Nudix"/>
    <property type="match status" value="1"/>
</dbReference>
<evidence type="ECO:0000313" key="5">
    <source>
        <dbReference type="Proteomes" id="UP000483018"/>
    </source>
</evidence>
<dbReference type="Gene3D" id="3.90.79.10">
    <property type="entry name" value="Nucleoside Triphosphate Pyrophosphohydrolase"/>
    <property type="match status" value="1"/>
</dbReference>
<reference evidence="4 5" key="1">
    <citation type="submission" date="2019-12" db="EMBL/GenBank/DDBJ databases">
        <title>Defluviitalea raffinosedens, isolated from a biogas fermenter, genome sequencing and characterization.</title>
        <authorList>
            <person name="Rettenmaier R."/>
            <person name="Schneider M."/>
            <person name="Neuhaus K."/>
            <person name="Liebl W."/>
            <person name="Zverlov V."/>
        </authorList>
    </citation>
    <scope>NUCLEOTIDE SEQUENCE [LARGE SCALE GENOMIC DNA]</scope>
    <source>
        <strain evidence="4 5">249c-K6</strain>
    </source>
</reference>
<dbReference type="InterPro" id="IPR015797">
    <property type="entry name" value="NUDIX_hydrolase-like_dom_sf"/>
</dbReference>
<dbReference type="GO" id="GO:0005829">
    <property type="term" value="C:cytosol"/>
    <property type="evidence" value="ECO:0007669"/>
    <property type="project" value="TreeGrafter"/>
</dbReference>